<proteinExistence type="predicted"/>
<organism evidence="1 2">
    <name type="scientific">Kineococcus endophyticus</name>
    <dbReference type="NCBI Taxonomy" id="1181883"/>
    <lineage>
        <taxon>Bacteria</taxon>
        <taxon>Bacillati</taxon>
        <taxon>Actinomycetota</taxon>
        <taxon>Actinomycetes</taxon>
        <taxon>Kineosporiales</taxon>
        <taxon>Kineosporiaceae</taxon>
        <taxon>Kineococcus</taxon>
    </lineage>
</organism>
<dbReference type="Proteomes" id="UP001555826">
    <property type="component" value="Unassembled WGS sequence"/>
</dbReference>
<gene>
    <name evidence="1" type="ORF">AB1207_03305</name>
</gene>
<sequence length="169" mass="17159">MPSVTRTTMAVGILTPLLLLAGGQLHETSVRDASAPPVPADCSVTALYSHGTDAAGLRGPDAVRADLARRADALRADAGRADAAGARDLRAQADAARALSRPGADSDTAPGSLRLTAQDDQGRVVAEARYGLAGQVFVEPTAADGYVLQSFTYSLEPPAGRGSCTNGGS</sequence>
<evidence type="ECO:0000313" key="1">
    <source>
        <dbReference type="EMBL" id="MEW9263764.1"/>
    </source>
</evidence>
<accession>A0ABV3P2C7</accession>
<dbReference type="RefSeq" id="WP_367636357.1">
    <property type="nucleotide sequence ID" value="NZ_JBFNQN010000002.1"/>
</dbReference>
<dbReference type="EMBL" id="JBFNQN010000002">
    <property type="protein sequence ID" value="MEW9263764.1"/>
    <property type="molecule type" value="Genomic_DNA"/>
</dbReference>
<reference evidence="1 2" key="1">
    <citation type="submission" date="2024-07" db="EMBL/GenBank/DDBJ databases">
        <authorList>
            <person name="Thanompreechachai J."/>
            <person name="Duangmal K."/>
        </authorList>
    </citation>
    <scope>NUCLEOTIDE SEQUENCE [LARGE SCALE GENOMIC DNA]</scope>
    <source>
        <strain evidence="1 2">KCTC 19886</strain>
    </source>
</reference>
<evidence type="ECO:0000313" key="2">
    <source>
        <dbReference type="Proteomes" id="UP001555826"/>
    </source>
</evidence>
<comment type="caution">
    <text evidence="1">The sequence shown here is derived from an EMBL/GenBank/DDBJ whole genome shotgun (WGS) entry which is preliminary data.</text>
</comment>
<name>A0ABV3P2C7_9ACTN</name>
<protein>
    <submittedName>
        <fullName evidence="1">Uncharacterized protein</fullName>
    </submittedName>
</protein>
<keyword evidence="2" id="KW-1185">Reference proteome</keyword>